<dbReference type="AlphaFoldDB" id="A0A6J7LSB5"/>
<dbReference type="Pfam" id="PF00436">
    <property type="entry name" value="SSB"/>
    <property type="match status" value="1"/>
</dbReference>
<dbReference type="InterPro" id="IPR000424">
    <property type="entry name" value="Primosome_PriB/ssb"/>
</dbReference>
<evidence type="ECO:0000313" key="2">
    <source>
        <dbReference type="EMBL" id="CAB4970292.1"/>
    </source>
</evidence>
<sequence length="234" mass="25046">MATSRSLEEEFSTGISCCGLACTGVNSGLSYICALPEGGAVGDSPQRSLIPRTTNPKDDAMNDITFTVAGNVVKDVELRFTNSGDPVASFRVAMSSRRYDRATERWVDSDTHYFSVSCWRDLAHNVVQSITKGMPVVVYGKLRSREVPRPCGESSHIMRFHDIEAIAVGPDLSRGVATFTRVKRGAAVESEARAEADAAAAAGMIADELEAAGIVDDLPEDVDLETGEIRGEAA</sequence>
<protein>
    <submittedName>
        <fullName evidence="2">Unannotated protein</fullName>
    </submittedName>
</protein>
<dbReference type="SUPFAM" id="SSF50249">
    <property type="entry name" value="Nucleic acid-binding proteins"/>
    <property type="match status" value="1"/>
</dbReference>
<dbReference type="CDD" id="cd04496">
    <property type="entry name" value="SSB_OBF"/>
    <property type="match status" value="1"/>
</dbReference>
<name>A0A6J7LSB5_9ZZZZ</name>
<dbReference type="GO" id="GO:0009295">
    <property type="term" value="C:nucleoid"/>
    <property type="evidence" value="ECO:0007669"/>
    <property type="project" value="TreeGrafter"/>
</dbReference>
<evidence type="ECO:0000256" key="1">
    <source>
        <dbReference type="ARBA" id="ARBA00023125"/>
    </source>
</evidence>
<dbReference type="NCBIfam" id="TIGR00621">
    <property type="entry name" value="ssb"/>
    <property type="match status" value="1"/>
</dbReference>
<accession>A0A6J7LSB5</accession>
<dbReference type="Gene3D" id="2.40.50.140">
    <property type="entry name" value="Nucleic acid-binding proteins"/>
    <property type="match status" value="1"/>
</dbReference>
<dbReference type="InterPro" id="IPR012340">
    <property type="entry name" value="NA-bd_OB-fold"/>
</dbReference>
<reference evidence="2" key="1">
    <citation type="submission" date="2020-05" db="EMBL/GenBank/DDBJ databases">
        <authorList>
            <person name="Chiriac C."/>
            <person name="Salcher M."/>
            <person name="Ghai R."/>
            <person name="Kavagutti S V."/>
        </authorList>
    </citation>
    <scope>NUCLEOTIDE SEQUENCE</scope>
</reference>
<dbReference type="GO" id="GO:0006260">
    <property type="term" value="P:DNA replication"/>
    <property type="evidence" value="ECO:0007669"/>
    <property type="project" value="InterPro"/>
</dbReference>
<dbReference type="PANTHER" id="PTHR10302">
    <property type="entry name" value="SINGLE-STRANDED DNA-BINDING PROTEIN"/>
    <property type="match status" value="1"/>
</dbReference>
<organism evidence="2">
    <name type="scientific">freshwater metagenome</name>
    <dbReference type="NCBI Taxonomy" id="449393"/>
    <lineage>
        <taxon>unclassified sequences</taxon>
        <taxon>metagenomes</taxon>
        <taxon>ecological metagenomes</taxon>
    </lineage>
</organism>
<proteinExistence type="predicted"/>
<gene>
    <name evidence="2" type="ORF">UFOPK3772_03319</name>
</gene>
<dbReference type="PROSITE" id="PS50935">
    <property type="entry name" value="SSB"/>
    <property type="match status" value="1"/>
</dbReference>
<dbReference type="InterPro" id="IPR011344">
    <property type="entry name" value="ssDNA-bd"/>
</dbReference>
<dbReference type="PANTHER" id="PTHR10302:SF27">
    <property type="entry name" value="SINGLE-STRANDED DNA-BINDING PROTEIN"/>
    <property type="match status" value="1"/>
</dbReference>
<dbReference type="GO" id="GO:0003697">
    <property type="term" value="F:single-stranded DNA binding"/>
    <property type="evidence" value="ECO:0007669"/>
    <property type="project" value="InterPro"/>
</dbReference>
<dbReference type="EMBL" id="CAFBNE010000186">
    <property type="protein sequence ID" value="CAB4970292.1"/>
    <property type="molecule type" value="Genomic_DNA"/>
</dbReference>
<keyword evidence="1" id="KW-0238">DNA-binding</keyword>